<dbReference type="GO" id="GO:0003899">
    <property type="term" value="F:DNA-directed RNA polymerase activity"/>
    <property type="evidence" value="ECO:0007669"/>
    <property type="project" value="UniProtKB-EC"/>
</dbReference>
<evidence type="ECO:0000256" key="2">
    <source>
        <dbReference type="ARBA" id="ARBA00006835"/>
    </source>
</evidence>
<evidence type="ECO:0000256" key="13">
    <source>
        <dbReference type="RuleBase" id="RU000434"/>
    </source>
</evidence>
<dbReference type="InterPro" id="IPR007121">
    <property type="entry name" value="RNA_pol_bsu_CS"/>
</dbReference>
<evidence type="ECO:0000256" key="7">
    <source>
        <dbReference type="ARBA" id="ARBA00022723"/>
    </source>
</evidence>
<dbReference type="PANTHER" id="PTHR20856">
    <property type="entry name" value="DNA-DIRECTED RNA POLYMERASE I SUBUNIT 2"/>
    <property type="match status" value="1"/>
</dbReference>
<organism evidence="22 23">
    <name type="scientific">Rhizophagus irregularis</name>
    <dbReference type="NCBI Taxonomy" id="588596"/>
    <lineage>
        <taxon>Eukaryota</taxon>
        <taxon>Fungi</taxon>
        <taxon>Fungi incertae sedis</taxon>
        <taxon>Mucoromycota</taxon>
        <taxon>Glomeromycotina</taxon>
        <taxon>Glomeromycetes</taxon>
        <taxon>Glomerales</taxon>
        <taxon>Glomeraceae</taxon>
        <taxon>Rhizophagus</taxon>
    </lineage>
</organism>
<comment type="catalytic activity">
    <reaction evidence="14">
        <text>RNA(n) + a ribonucleoside 5'-triphosphate = RNA(n+1) + diphosphate</text>
        <dbReference type="Rhea" id="RHEA:21248"/>
        <dbReference type="Rhea" id="RHEA-COMP:14527"/>
        <dbReference type="Rhea" id="RHEA-COMP:17342"/>
        <dbReference type="ChEBI" id="CHEBI:33019"/>
        <dbReference type="ChEBI" id="CHEBI:61557"/>
        <dbReference type="ChEBI" id="CHEBI:140395"/>
        <dbReference type="EC" id="2.7.7.6"/>
    </reaction>
</comment>
<dbReference type="Pfam" id="PF04566">
    <property type="entry name" value="RNA_pol_Rpb2_4"/>
    <property type="match status" value="1"/>
</dbReference>
<evidence type="ECO:0000256" key="4">
    <source>
        <dbReference type="ARBA" id="ARBA00022478"/>
    </source>
</evidence>
<evidence type="ECO:0000256" key="8">
    <source>
        <dbReference type="ARBA" id="ARBA00022771"/>
    </source>
</evidence>
<evidence type="ECO:0000256" key="6">
    <source>
        <dbReference type="ARBA" id="ARBA00022695"/>
    </source>
</evidence>
<dbReference type="GO" id="GO:0005634">
    <property type="term" value="C:nucleus"/>
    <property type="evidence" value="ECO:0007669"/>
    <property type="project" value="UniProtKB-SubCell"/>
</dbReference>
<dbReference type="GO" id="GO:0000428">
    <property type="term" value="C:DNA-directed RNA polymerase complex"/>
    <property type="evidence" value="ECO:0007669"/>
    <property type="project" value="UniProtKB-KW"/>
</dbReference>
<comment type="subunit">
    <text evidence="3">Component of the RNA polymerase II (Pol II) complex consisting of 12 subunits.</text>
</comment>
<dbReference type="GO" id="GO:0006351">
    <property type="term" value="P:DNA-templated transcription"/>
    <property type="evidence" value="ECO:0007669"/>
    <property type="project" value="InterPro"/>
</dbReference>
<evidence type="ECO:0000259" key="20">
    <source>
        <dbReference type="Pfam" id="PF04566"/>
    </source>
</evidence>
<evidence type="ECO:0000313" key="23">
    <source>
        <dbReference type="Proteomes" id="UP000684084"/>
    </source>
</evidence>
<evidence type="ECO:0000256" key="9">
    <source>
        <dbReference type="ARBA" id="ARBA00022833"/>
    </source>
</evidence>
<feature type="domain" description="RNA polymerase Rpb2" evidence="21">
    <location>
        <begin position="722"/>
        <end position="795"/>
    </location>
</feature>
<dbReference type="EC" id="2.7.7.6" evidence="14"/>
<keyword evidence="5 14" id="KW-0808">Transferase</keyword>
<keyword evidence="8" id="KW-0863">Zinc-finger</keyword>
<feature type="domain" description="RNA polymerase Rpb2" evidence="17">
    <location>
        <begin position="300"/>
        <end position="461"/>
    </location>
</feature>
<keyword evidence="11 14" id="KW-0804">Transcription</keyword>
<feature type="domain" description="RNA polymerase Rpb2" evidence="19">
    <location>
        <begin position="535"/>
        <end position="599"/>
    </location>
</feature>
<dbReference type="GO" id="GO:0032549">
    <property type="term" value="F:ribonucleoside binding"/>
    <property type="evidence" value="ECO:0007669"/>
    <property type="project" value="InterPro"/>
</dbReference>
<keyword evidence="10" id="KW-0460">Magnesium</keyword>
<dbReference type="InterPro" id="IPR015712">
    <property type="entry name" value="DNA-dir_RNA_pol_su2"/>
</dbReference>
<dbReference type="FunFam" id="3.90.1800.10:FF:000002">
    <property type="entry name" value="DNA-directed RNA polymerase subunit beta"/>
    <property type="match status" value="1"/>
</dbReference>
<feature type="domain" description="RNA polymerase beta subunit protrusion" evidence="18">
    <location>
        <begin position="100"/>
        <end position="509"/>
    </location>
</feature>
<evidence type="ECO:0000259" key="15">
    <source>
        <dbReference type="Pfam" id="PF00562"/>
    </source>
</evidence>
<dbReference type="InterPro" id="IPR007646">
    <property type="entry name" value="RNA_pol_Rpb2_4"/>
</dbReference>
<protein>
    <recommendedName>
        <fullName evidence="14">DNA-directed RNA polymerase subunit beta</fullName>
        <ecNumber evidence="14">2.7.7.6</ecNumber>
    </recommendedName>
</protein>
<dbReference type="GO" id="GO:0008270">
    <property type="term" value="F:zinc ion binding"/>
    <property type="evidence" value="ECO:0007669"/>
    <property type="project" value="UniProtKB-KW"/>
</dbReference>
<keyword evidence="9" id="KW-0862">Zinc</keyword>
<dbReference type="Proteomes" id="UP000684084">
    <property type="component" value="Unassembled WGS sequence"/>
</dbReference>
<dbReference type="EMBL" id="CAGKOT010000032">
    <property type="protein sequence ID" value="CAB5373927.1"/>
    <property type="molecule type" value="Genomic_DNA"/>
</dbReference>
<dbReference type="PROSITE" id="PS01166">
    <property type="entry name" value="RNA_POL_BETA"/>
    <property type="match status" value="1"/>
</dbReference>
<evidence type="ECO:0000256" key="1">
    <source>
        <dbReference type="ARBA" id="ARBA00004123"/>
    </source>
</evidence>
<evidence type="ECO:0000313" key="22">
    <source>
        <dbReference type="EMBL" id="CAB5373927.1"/>
    </source>
</evidence>
<proteinExistence type="inferred from homology"/>
<dbReference type="InterPro" id="IPR007642">
    <property type="entry name" value="RNA_pol_Rpb2_2"/>
</dbReference>
<dbReference type="InterPro" id="IPR007644">
    <property type="entry name" value="RNA_pol_bsu_protrusion"/>
</dbReference>
<dbReference type="InterPro" id="IPR007120">
    <property type="entry name" value="DNA-dir_RNAP_su2_dom"/>
</dbReference>
<feature type="domain" description="RNA polymerase Rpb2" evidence="16">
    <location>
        <begin position="1176"/>
        <end position="1266"/>
    </location>
</feature>
<dbReference type="Pfam" id="PF04563">
    <property type="entry name" value="RNA_pol_Rpb2_1"/>
    <property type="match status" value="1"/>
</dbReference>
<sequence length="1268" mass="144280">MDYIDYMLNHSTFTNQDSQDSLDSLDSQTILNDKLFEYQYDDLLFVNNEDACSDVYSGYQTDESMATEYGSAFEDDDDKIDLTQEECWEVISSFFKNKGIIRQQLDSFDDFIERGLVEVITESPIQVIRNSDIEDEQETITQYRFEFDNPSFTKPQFTESEGVKTQLFPNEARLRGLTYSAPLILDVKLFVSKLTVNNFNYNDIDFKESEEILIDERAFLGKIPVMVHSNFCSLADLTFEELKDHHECPYDQGGYFVVNGSEKVLIAQERLANNYAYVFKHALPAISYSVEFRSTNAHMSKIRTVNLKLVTKTSAGEKSGQYIHVNLPFIKKDIPIKVLFVALGILNDEEVIDYMCFDSNDNEMFNIILSCIEESCTIRSQNLALDYIGRRGTVANAAREKRIEYAKNIIHTEFLPHIGEGIGFNSNKGIFLGYLAHRLLYSALGYREIDDRDHFGKKRLDMAGPLMTSLFSILYKKMVNEMIMYLRKCILSNRVFKLPLAIKSDHITNGFKYSVGTGNWGDSKKAMQSRSGVSQVLNRFTYVSTISHLRRCNAPLGRDAKITKPRQLHNTQWGYICPAETPEGQACGLMKNLALMSYVSVSMPPDSLNEYINNSGICKKINETTFENIAKLTKVFVNGNLSCITDEPLDLIRLIRDNKGNSLPADIGIVNDVHVNEIRFYCDSGRMCRPLFVVNDQHLALTSYDLFKLKSEIEQDKKYNLWEELVANHYIENIDAEEEETTMICMSPSELYESRLYNLRKLGGLRPRKKRRSVHERLINLPTCPNKWTHCEIHPSMILGVSASLIPFPDHNQSPRNTYQSAMGKQAMGVYTTNYQLRMDVLANVLYYPQKPLVTTKVMKYLQFRELPAGINAIVAIMCYGGYNQEDSLIINQSSVDRGLFRSFVYRSYVDYEKKKGILNMEEIMKPNSYTTVGLKRGSYEKLDNDGIVPCGIRVTGNDILIGKVTTLSSEVEMLGQRKESHIYRDVSTPLRSTENGIIDQVIVTTNQDGVKMVKVKVRNTRIPEIGDKFASRHGQKGTIGITYHQEDMPFAANGITPDIIINPHAIPSRMTIGHLVECLMGKLSGLTGNEGDATAFNEITVESISRNLKSMGFHHRGLEVMYNGHTGRKLVAQIFIGPTYYQRLKHMVQDKIHSRGRGPVNIMTRQPVEGRSREGGLRFGEMERDCMISHGAALFLKERLNDVADAYRIHVCDICGLICIAQVSKNVYSCKICKNSTRVSQVHVPYACKLLFQELMSMNITPRLKLL</sequence>
<keyword evidence="4 14" id="KW-0240">DNA-directed RNA polymerase</keyword>
<dbReference type="Pfam" id="PF00562">
    <property type="entry name" value="RNA_pol_Rpb2_6"/>
    <property type="match status" value="1"/>
</dbReference>
<dbReference type="GO" id="GO:0003677">
    <property type="term" value="F:DNA binding"/>
    <property type="evidence" value="ECO:0007669"/>
    <property type="project" value="InterPro"/>
</dbReference>
<comment type="similarity">
    <text evidence="2 13">Belongs to the RNA polymerase beta chain family.</text>
</comment>
<dbReference type="InterPro" id="IPR007645">
    <property type="entry name" value="RNA_pol_Rpb2_3"/>
</dbReference>
<keyword evidence="12" id="KW-0539">Nucleus</keyword>
<reference evidence="22" key="1">
    <citation type="submission" date="2020-05" db="EMBL/GenBank/DDBJ databases">
        <authorList>
            <person name="Rincon C."/>
            <person name="Sanders R I."/>
            <person name="Robbins C."/>
            <person name="Chaturvedi A."/>
        </authorList>
    </citation>
    <scope>NUCLEOTIDE SEQUENCE</scope>
    <source>
        <strain evidence="22">CHB12</strain>
    </source>
</reference>
<dbReference type="Pfam" id="PF04567">
    <property type="entry name" value="RNA_pol_Rpb2_5"/>
    <property type="match status" value="1"/>
</dbReference>
<evidence type="ECO:0000259" key="19">
    <source>
        <dbReference type="Pfam" id="PF04565"/>
    </source>
</evidence>
<name>A0A916EDI6_9GLOM</name>
<evidence type="ECO:0000256" key="10">
    <source>
        <dbReference type="ARBA" id="ARBA00022842"/>
    </source>
</evidence>
<comment type="function">
    <text evidence="14">DNA-dependent RNA polymerase catalyzes the transcription of DNA into RNA using the four ribonucleoside triphosphates as substrates.</text>
</comment>
<accession>A0A916EDI6</accession>
<dbReference type="NCBIfam" id="NF007175">
    <property type="entry name" value="PRK09606.1"/>
    <property type="match status" value="1"/>
</dbReference>
<dbReference type="Pfam" id="PF04565">
    <property type="entry name" value="RNA_pol_Rpb2_3"/>
    <property type="match status" value="1"/>
</dbReference>
<evidence type="ECO:0000259" key="21">
    <source>
        <dbReference type="Pfam" id="PF04567"/>
    </source>
</evidence>
<dbReference type="OrthoDB" id="10248617at2759"/>
<evidence type="ECO:0000256" key="11">
    <source>
        <dbReference type="ARBA" id="ARBA00023163"/>
    </source>
</evidence>
<dbReference type="InterPro" id="IPR007641">
    <property type="entry name" value="RNA_pol_Rpb2_7"/>
</dbReference>
<dbReference type="Pfam" id="PF04560">
    <property type="entry name" value="RNA_pol_Rpb2_7"/>
    <property type="match status" value="1"/>
</dbReference>
<evidence type="ECO:0000259" key="17">
    <source>
        <dbReference type="Pfam" id="PF04561"/>
    </source>
</evidence>
<feature type="domain" description="RNA polymerase Rpb2" evidence="20">
    <location>
        <begin position="635"/>
        <end position="695"/>
    </location>
</feature>
<evidence type="ECO:0000256" key="12">
    <source>
        <dbReference type="ARBA" id="ARBA00023242"/>
    </source>
</evidence>
<dbReference type="FunFam" id="2.40.50.150:FF:000002">
    <property type="entry name" value="DNA-directed RNA polymerase subunit beta"/>
    <property type="match status" value="1"/>
</dbReference>
<keyword evidence="7" id="KW-0479">Metal-binding</keyword>
<dbReference type="AlphaFoldDB" id="A0A916EDI6"/>
<evidence type="ECO:0000256" key="14">
    <source>
        <dbReference type="RuleBase" id="RU363031"/>
    </source>
</evidence>
<dbReference type="CDD" id="cd00653">
    <property type="entry name" value="RNA_pol_B_RPB2"/>
    <property type="match status" value="1"/>
</dbReference>
<evidence type="ECO:0000259" key="18">
    <source>
        <dbReference type="Pfam" id="PF04563"/>
    </source>
</evidence>
<keyword evidence="6 14" id="KW-0548">Nucleotidyltransferase</keyword>
<gene>
    <name evidence="22" type="ORF">CHRIB12_LOCUS14228</name>
</gene>
<evidence type="ECO:0000256" key="5">
    <source>
        <dbReference type="ARBA" id="ARBA00022679"/>
    </source>
</evidence>
<comment type="caution">
    <text evidence="22">The sequence shown here is derived from an EMBL/GenBank/DDBJ whole genome shotgun (WGS) entry which is preliminary data.</text>
</comment>
<evidence type="ECO:0000259" key="16">
    <source>
        <dbReference type="Pfam" id="PF04560"/>
    </source>
</evidence>
<dbReference type="VEuPathDB" id="FungiDB:RhiirFUN_015126"/>
<comment type="subcellular location">
    <subcellularLocation>
        <location evidence="1">Nucleus</location>
    </subcellularLocation>
</comment>
<evidence type="ECO:0000256" key="3">
    <source>
        <dbReference type="ARBA" id="ARBA00011730"/>
    </source>
</evidence>
<dbReference type="InterPro" id="IPR007647">
    <property type="entry name" value="RNA_pol_Rpb2_5"/>
</dbReference>
<feature type="domain" description="DNA-directed RNA polymerase subunit 2 hybrid-binding" evidence="15">
    <location>
        <begin position="803"/>
        <end position="1174"/>
    </location>
</feature>
<dbReference type="Pfam" id="PF04561">
    <property type="entry name" value="RNA_pol_Rpb2_2"/>
    <property type="match status" value="1"/>
</dbReference>